<reference evidence="2 3" key="1">
    <citation type="submission" date="2018-08" db="EMBL/GenBank/DDBJ databases">
        <title>A genome reference for cultivated species of the human gut microbiota.</title>
        <authorList>
            <person name="Zou Y."/>
            <person name="Xue W."/>
            <person name="Luo G."/>
        </authorList>
    </citation>
    <scope>NUCLEOTIDE SEQUENCE [LARGE SCALE GENOMIC DNA]</scope>
    <source>
        <strain evidence="2 3">TM10-1AC</strain>
    </source>
</reference>
<evidence type="ECO:0000313" key="2">
    <source>
        <dbReference type="EMBL" id="RGI76117.1"/>
    </source>
</evidence>
<dbReference type="Proteomes" id="UP000262524">
    <property type="component" value="Unassembled WGS sequence"/>
</dbReference>
<gene>
    <name evidence="2" type="ORF">DXD91_15500</name>
</gene>
<evidence type="ECO:0000256" key="1">
    <source>
        <dbReference type="SAM" id="Phobius"/>
    </source>
</evidence>
<evidence type="ECO:0000313" key="3">
    <source>
        <dbReference type="Proteomes" id="UP000262524"/>
    </source>
</evidence>
<sequence>MIKAKKIKTAIITHTKEFLSDESGMEFLQLAIVIVIVAGLIVVMQRLGKAIYSKIGGAADQVEGMDTNLDSGNNGGGN</sequence>
<organism evidence="2 3">
    <name type="scientific">Anaerobutyricum hallii</name>
    <dbReference type="NCBI Taxonomy" id="39488"/>
    <lineage>
        <taxon>Bacteria</taxon>
        <taxon>Bacillati</taxon>
        <taxon>Bacillota</taxon>
        <taxon>Clostridia</taxon>
        <taxon>Lachnospirales</taxon>
        <taxon>Lachnospiraceae</taxon>
        <taxon>Anaerobutyricum</taxon>
    </lineage>
</organism>
<keyword evidence="1" id="KW-1133">Transmembrane helix</keyword>
<protein>
    <submittedName>
        <fullName evidence="2">Uncharacterized protein</fullName>
    </submittedName>
</protein>
<keyword evidence="1" id="KW-0812">Transmembrane</keyword>
<comment type="caution">
    <text evidence="2">The sequence shown here is derived from an EMBL/GenBank/DDBJ whole genome shotgun (WGS) entry which is preliminary data.</text>
</comment>
<feature type="transmembrane region" description="Helical" evidence="1">
    <location>
        <begin position="27"/>
        <end position="44"/>
    </location>
</feature>
<name>A0A374MZV8_9FIRM</name>
<keyword evidence="1" id="KW-0472">Membrane</keyword>
<accession>A0A374MZV8</accession>
<dbReference type="AlphaFoldDB" id="A0A374MZV8"/>
<proteinExistence type="predicted"/>
<dbReference type="RefSeq" id="WP_117983746.1">
    <property type="nucleotide sequence ID" value="NZ_JBKXJF010000001.1"/>
</dbReference>
<dbReference type="EMBL" id="QSOE01000196">
    <property type="protein sequence ID" value="RGI76117.1"/>
    <property type="molecule type" value="Genomic_DNA"/>
</dbReference>